<organism evidence="8 9">
    <name type="scientific">Trifolium subterraneum</name>
    <name type="common">Subterranean clover</name>
    <dbReference type="NCBI Taxonomy" id="3900"/>
    <lineage>
        <taxon>Eukaryota</taxon>
        <taxon>Viridiplantae</taxon>
        <taxon>Streptophyta</taxon>
        <taxon>Embryophyta</taxon>
        <taxon>Tracheophyta</taxon>
        <taxon>Spermatophyta</taxon>
        <taxon>Magnoliopsida</taxon>
        <taxon>eudicotyledons</taxon>
        <taxon>Gunneridae</taxon>
        <taxon>Pentapetalae</taxon>
        <taxon>rosids</taxon>
        <taxon>fabids</taxon>
        <taxon>Fabales</taxon>
        <taxon>Fabaceae</taxon>
        <taxon>Papilionoideae</taxon>
        <taxon>50 kb inversion clade</taxon>
        <taxon>NPAAA clade</taxon>
        <taxon>Hologalegina</taxon>
        <taxon>IRL clade</taxon>
        <taxon>Trifolieae</taxon>
        <taxon>Trifolium</taxon>
    </lineage>
</organism>
<feature type="domain" description="Disease resistance protein At4g27190-like leucine-rich repeats" evidence="7">
    <location>
        <begin position="1291"/>
        <end position="1411"/>
    </location>
</feature>
<dbReference type="PRINTS" id="PR00364">
    <property type="entry name" value="DISEASERSIST"/>
</dbReference>
<evidence type="ECO:0000256" key="3">
    <source>
        <dbReference type="ARBA" id="ARBA00022821"/>
    </source>
</evidence>
<proteinExistence type="inferred from homology"/>
<keyword evidence="4" id="KW-0067">ATP-binding</keyword>
<evidence type="ECO:0000259" key="7">
    <source>
        <dbReference type="Pfam" id="PF23247"/>
    </source>
</evidence>
<dbReference type="FunFam" id="3.40.50.300:FF:001091">
    <property type="entry name" value="Probable disease resistance protein At1g61300"/>
    <property type="match status" value="1"/>
</dbReference>
<dbReference type="GO" id="GO:0006952">
    <property type="term" value="P:defense response"/>
    <property type="evidence" value="ECO:0007669"/>
    <property type="project" value="UniProtKB-KW"/>
</dbReference>
<dbReference type="EMBL" id="DF974089">
    <property type="protein sequence ID" value="GAU44946.1"/>
    <property type="molecule type" value="Genomic_DNA"/>
</dbReference>
<dbReference type="OrthoDB" id="786439at2759"/>
<evidence type="ECO:0000259" key="6">
    <source>
        <dbReference type="Pfam" id="PF00931"/>
    </source>
</evidence>
<dbReference type="PANTHER" id="PTHR33463">
    <property type="entry name" value="NB-ARC DOMAIN-CONTAINING PROTEIN-RELATED"/>
    <property type="match status" value="1"/>
</dbReference>
<evidence type="ECO:0000313" key="9">
    <source>
        <dbReference type="Proteomes" id="UP000242715"/>
    </source>
</evidence>
<comment type="similarity">
    <text evidence="1">Belongs to the disease resistance NB-LRR family.</text>
</comment>
<dbReference type="GO" id="GO:0043531">
    <property type="term" value="F:ADP binding"/>
    <property type="evidence" value="ECO:0007669"/>
    <property type="project" value="InterPro"/>
</dbReference>
<reference evidence="9" key="1">
    <citation type="journal article" date="2017" name="Front. Plant Sci.">
        <title>Climate Clever Clovers: New Paradigm to Reduce the Environmental Footprint of Ruminants by Breeding Low Methanogenic Forages Utilizing Haplotype Variation.</title>
        <authorList>
            <person name="Kaur P."/>
            <person name="Appels R."/>
            <person name="Bayer P.E."/>
            <person name="Keeble-Gagnere G."/>
            <person name="Wang J."/>
            <person name="Hirakawa H."/>
            <person name="Shirasawa K."/>
            <person name="Vercoe P."/>
            <person name="Stefanova K."/>
            <person name="Durmic Z."/>
            <person name="Nichols P."/>
            <person name="Revell C."/>
            <person name="Isobe S.N."/>
            <person name="Edwards D."/>
            <person name="Erskine W."/>
        </authorList>
    </citation>
    <scope>NUCLEOTIDE SEQUENCE [LARGE SCALE GENOMIC DNA]</scope>
    <source>
        <strain evidence="9">cv. Daliak</strain>
    </source>
</reference>
<evidence type="ECO:0000313" key="8">
    <source>
        <dbReference type="EMBL" id="GAU44946.1"/>
    </source>
</evidence>
<keyword evidence="3" id="KW-0611">Plant defense</keyword>
<dbReference type="InterPro" id="IPR032675">
    <property type="entry name" value="LRR_dom_sf"/>
</dbReference>
<evidence type="ECO:0000256" key="1">
    <source>
        <dbReference type="ARBA" id="ARBA00008894"/>
    </source>
</evidence>
<dbReference type="GO" id="GO:0005524">
    <property type="term" value="F:ATP binding"/>
    <property type="evidence" value="ECO:0007669"/>
    <property type="project" value="UniProtKB-KW"/>
</dbReference>
<evidence type="ECO:0000256" key="5">
    <source>
        <dbReference type="SAM" id="MobiDB-lite"/>
    </source>
</evidence>
<dbReference type="Proteomes" id="UP000242715">
    <property type="component" value="Unassembled WGS sequence"/>
</dbReference>
<dbReference type="Gene3D" id="3.80.10.10">
    <property type="entry name" value="Ribonuclease Inhibitor"/>
    <property type="match status" value="4"/>
</dbReference>
<dbReference type="PANTHER" id="PTHR33463:SF105">
    <property type="entry name" value="AND NB-ARC DOMAIN DISEASE RESISTANCE PROTEIN, PUTATIVE-RELATED"/>
    <property type="match status" value="1"/>
</dbReference>
<keyword evidence="9" id="KW-1185">Reference proteome</keyword>
<dbReference type="SUPFAM" id="SSF52058">
    <property type="entry name" value="L domain-like"/>
    <property type="match status" value="1"/>
</dbReference>
<protein>
    <submittedName>
        <fullName evidence="8">Uncharacterized protein</fullName>
    </submittedName>
</protein>
<dbReference type="InterPro" id="IPR002182">
    <property type="entry name" value="NB-ARC"/>
</dbReference>
<sequence length="1676" mass="191678">MFIPIKQDTKGKKSGFVRFVEVVDTGKLLKKIEEILFGTYKEEGLDRSHKGEIFEEAMLGVEVIALPTLDTPSEADPHDQHSPYPPCQPINPELTAPVPVRDSSRTFHPTCLFECNFCFSTRILSSKPSPEWRQTMNEEIKTLEANNTWSLFQLPPELVQPNLLKLIDVNIQHQLTDIFTKTLHDPAFSNFILHFEMASFLCDLVKPYVEKVINGAIAEARHVFCFTCLVKKFEEERARLEPERITMVQRAKVAIERDKDIQANVGFWEEEIDKLNQVDTKTKQTCFFGFCPDCIWRYKRGKELANNFKEIKRLRETGEKLVNIELPRRLPDVERYSSKDYISFESRESKYKELLDALKDDNNYITGLQGMGGTGKTTLAKEVGKELKQSERFAHVVDTTVSFTPDIKKIQDDIAGPLGLTWENCNESDRPKKLWSRLTNGEKILLIMDDVWNRDPPLDFDTIGIPKQDNHIGCRVLVTSRNKQTFNIMDCDKIIELGLLSEEDAWIMFKRYARICNSSSKKLIDKGHKIAKECKQLPVAISIIASSLKGQQHREHEWDVTLKSLKKPISMHGVDDDMVGIYKCLKFSYDYLKDEKVKGLFLLCSVFREDEENSVEVLTRLCIGVGLFGEDYGSYDDVRNQVVVAKNKLIDSCLLLEVNRNRHKKLLKMHDLVRDAAQWIANKGIQCVNLFDKNQKSLVENQTNIKYLLCEGNCLDCFSLKFDGSKLETLIVKVDRDEDRKCTKVPNSFFENVIKLRVLYISGYYHPNYDQPLSLPDSIRSLTNIRSMLFDRVDLGDISILGNLQSLETLDFAYCTINELPNNITKLRKFKLLKLEYCKIRMNNPFEVIERCSSLEELYFKDSFNGFCQEITLPEFQRYHILNSGNWNYIPLTHTIDYQKYVLFYGDETCQFSNGTLKYCMQTTEALSLLGIKGGWRNLMPEIIPVELGMNDLVELRLRRISQLRCLIDTIGSQVPNVLSKLVVLELEEMENLEELFIGPLSFESLNNLENLSIKDCKHLRSLFKGKLNLCNLKTITLKNCPMLVSLFEVSISRSLVLLETLTIVGCEGLETIIADERREDEEIDDSGNNKSHGSVFPKLKVIDIKRCHRLESILPSLSAQDLPALKTIRIRKCDGLKYVFGKSQHVELVSLSELELSKLPNFIGIFEECNHLMSSCVKGSSSTSNYGSKAEIQLDPIKCNTFSWWTHICCHTTIPLVNDVDGDQPHEYSVASDYITTLQESNSYRLNIWERAQYIPIKSKILCNIKEITLTCLPKMKSVIILSIAPIMLLETLTIKNCDGLKHIIIDIGDHNTGGNNLVIVFPKLKRLNVKDCAQLEYIFGHDTSDHQNHVVIQLHLTELRHLYLCNLPSLVAMCPKQYQTTFPSLAKLDLGDCSQLDIKSIFHSISESLDNTIIKELSGNVDHFLTLEILELPKLKALLITEANELVELFKSEDDQKVDIPNLNIVAFDMLPSLCCAQGNQFQAVKNRIVRNCQKLTLTSASASITDIINERHDLCSIDRHLYWVVEGLIIQAQQQSAETTEDESDLESVENDGIEQLPSAETTEDFGLPSVENVPDLAILPTNSKIQMKQTPEVEHEFLENVPDLAIIPVPPNSEVRDVVRDVLTSGTSFGLRQNFNWYQSRHPVLYLGELQGRYFLALWTRKKEMMEKVMMC</sequence>
<dbReference type="Gene3D" id="1.10.8.430">
    <property type="entry name" value="Helical domain of apoptotic protease-activating factors"/>
    <property type="match status" value="1"/>
</dbReference>
<gene>
    <name evidence="8" type="ORF">TSUD_351610</name>
</gene>
<evidence type="ECO:0000256" key="4">
    <source>
        <dbReference type="ARBA" id="ARBA00022840"/>
    </source>
</evidence>
<dbReference type="SUPFAM" id="SSF52540">
    <property type="entry name" value="P-loop containing nucleoside triphosphate hydrolases"/>
    <property type="match status" value="1"/>
</dbReference>
<dbReference type="InterPro" id="IPR042197">
    <property type="entry name" value="Apaf_helical"/>
</dbReference>
<evidence type="ECO:0000256" key="2">
    <source>
        <dbReference type="ARBA" id="ARBA00022741"/>
    </source>
</evidence>
<keyword evidence="2" id="KW-0547">Nucleotide-binding</keyword>
<name>A0A2Z6NMY3_TRISU</name>
<dbReference type="Gene3D" id="3.40.50.300">
    <property type="entry name" value="P-loop containing nucleotide triphosphate hydrolases"/>
    <property type="match status" value="1"/>
</dbReference>
<dbReference type="SUPFAM" id="SSF52047">
    <property type="entry name" value="RNI-like"/>
    <property type="match status" value="1"/>
</dbReference>
<feature type="region of interest" description="Disordered" evidence="5">
    <location>
        <begin position="70"/>
        <end position="93"/>
    </location>
</feature>
<dbReference type="Pfam" id="PF00931">
    <property type="entry name" value="NB-ARC"/>
    <property type="match status" value="1"/>
</dbReference>
<feature type="domain" description="NB-ARC" evidence="6">
    <location>
        <begin position="349"/>
        <end position="513"/>
    </location>
</feature>
<dbReference type="InterPro" id="IPR027417">
    <property type="entry name" value="P-loop_NTPase"/>
</dbReference>
<dbReference type="InterPro" id="IPR050905">
    <property type="entry name" value="Plant_NBS-LRR"/>
</dbReference>
<accession>A0A2Z6NMY3</accession>
<dbReference type="InterPro" id="IPR057135">
    <property type="entry name" value="At4g27190-like_LRR"/>
</dbReference>
<feature type="domain" description="Disease resistance protein At4g27190-like leucine-rich repeats" evidence="7">
    <location>
        <begin position="1092"/>
        <end position="1168"/>
    </location>
</feature>
<dbReference type="Pfam" id="PF23247">
    <property type="entry name" value="LRR_RPS2"/>
    <property type="match status" value="2"/>
</dbReference>